<reference evidence="2" key="2">
    <citation type="submission" date="2019-06" db="EMBL/GenBank/DDBJ databases">
        <title>Genomics analysis of Aphanomyces spp. identifies a new class of oomycete effector associated with host adaptation.</title>
        <authorList>
            <person name="Gaulin E."/>
        </authorList>
    </citation>
    <scope>NUCLEOTIDE SEQUENCE</scope>
    <source>
        <strain evidence="2">CBS 578.67</strain>
    </source>
</reference>
<accession>A0A485KWR6</accession>
<evidence type="ECO:0000313" key="3">
    <source>
        <dbReference type="EMBL" id="VFT89434.1"/>
    </source>
</evidence>
<protein>
    <submittedName>
        <fullName evidence="3">Aste57867_12583 protein</fullName>
    </submittedName>
</protein>
<keyword evidence="1" id="KW-0812">Transmembrane</keyword>
<reference evidence="3 4" key="1">
    <citation type="submission" date="2019-03" db="EMBL/GenBank/DDBJ databases">
        <authorList>
            <person name="Gaulin E."/>
            <person name="Dumas B."/>
        </authorList>
    </citation>
    <scope>NUCLEOTIDE SEQUENCE [LARGE SCALE GENOMIC DNA]</scope>
    <source>
        <strain evidence="3">CBS 568.67</strain>
    </source>
</reference>
<proteinExistence type="predicted"/>
<keyword evidence="1" id="KW-0472">Membrane</keyword>
<dbReference type="EMBL" id="CAADRA010005399">
    <property type="protein sequence ID" value="VFT89434.1"/>
    <property type="molecule type" value="Genomic_DNA"/>
</dbReference>
<name>A0A485KWR6_9STRA</name>
<dbReference type="AlphaFoldDB" id="A0A485KWR6"/>
<dbReference type="Proteomes" id="UP000332933">
    <property type="component" value="Unassembled WGS sequence"/>
</dbReference>
<dbReference type="EMBL" id="VJMH01005378">
    <property type="protein sequence ID" value="KAF0696678.1"/>
    <property type="molecule type" value="Genomic_DNA"/>
</dbReference>
<keyword evidence="1" id="KW-1133">Transmembrane helix</keyword>
<feature type="transmembrane region" description="Helical" evidence="1">
    <location>
        <begin position="115"/>
        <end position="136"/>
    </location>
</feature>
<feature type="transmembrane region" description="Helical" evidence="1">
    <location>
        <begin position="286"/>
        <end position="303"/>
    </location>
</feature>
<gene>
    <name evidence="3" type="primary">Aste57867_12583</name>
    <name evidence="2" type="ORF">As57867_012537</name>
    <name evidence="3" type="ORF">ASTE57867_12583</name>
</gene>
<keyword evidence="4" id="KW-1185">Reference proteome</keyword>
<evidence type="ECO:0000256" key="1">
    <source>
        <dbReference type="SAM" id="Phobius"/>
    </source>
</evidence>
<evidence type="ECO:0000313" key="2">
    <source>
        <dbReference type="EMBL" id="KAF0696678.1"/>
    </source>
</evidence>
<organism evidence="3 4">
    <name type="scientific">Aphanomyces stellatus</name>
    <dbReference type="NCBI Taxonomy" id="120398"/>
    <lineage>
        <taxon>Eukaryota</taxon>
        <taxon>Sar</taxon>
        <taxon>Stramenopiles</taxon>
        <taxon>Oomycota</taxon>
        <taxon>Saprolegniomycetes</taxon>
        <taxon>Saprolegniales</taxon>
        <taxon>Verrucalvaceae</taxon>
        <taxon>Aphanomyces</taxon>
    </lineage>
</organism>
<evidence type="ECO:0000313" key="4">
    <source>
        <dbReference type="Proteomes" id="UP000332933"/>
    </source>
</evidence>
<sequence>MVENVSPTALHATLASATQLKADIQTDIQPRFLQYLYYPSQDKVIMAQVDLLNTSSFDFSVWFYLIDWVTGYREIVRFEGSPRNTTLVSGGLDSAKTVANPQEIPVSVAFYIRTVLQYVTFILIGVAGFVCFSIVVNRGHIKGWNMFEFKRVAGLVWIGRPLMVLRGVTAICLLSTQTLVLSRPLDGISTQFVAVQPNWLTTLLSSGEMGWRVYVVNVVFSVATQQFTTGYAMKSTLLAYINVAIWSFAVPVQHEVTIDRQRTIAVVDFQLDCHSGTVAIGRFDRFCGLLVLAAGCCVVAFFLERAFARGVVQYHSYFLHSSARYHFEQTEWVVDGTYHLDARRRCSMASL</sequence>